<dbReference type="InterPro" id="IPR055071">
    <property type="entry name" value="RA_PHLPP-like"/>
</dbReference>
<evidence type="ECO:0000259" key="4">
    <source>
        <dbReference type="PROSITE" id="PS51746"/>
    </source>
</evidence>
<evidence type="ECO:0000256" key="2">
    <source>
        <dbReference type="ARBA" id="ARBA00022723"/>
    </source>
</evidence>
<comment type="caution">
    <text evidence="5">The sequence shown here is derived from an EMBL/GenBank/DDBJ whole genome shotgun (WGS) entry which is preliminary data.</text>
</comment>
<evidence type="ECO:0000256" key="1">
    <source>
        <dbReference type="ARBA" id="ARBA00022614"/>
    </source>
</evidence>
<dbReference type="SMART" id="SM00332">
    <property type="entry name" value="PP2Cc"/>
    <property type="match status" value="1"/>
</dbReference>
<dbReference type="GO" id="GO:0046872">
    <property type="term" value="F:metal ion binding"/>
    <property type="evidence" value="ECO:0007669"/>
    <property type="project" value="UniProtKB-KW"/>
</dbReference>
<keyword evidence="1" id="KW-0433">Leucine-rich repeat</keyword>
<dbReference type="InterPro" id="IPR055414">
    <property type="entry name" value="LRR_R13L4/SHOC2-like"/>
</dbReference>
<dbReference type="Gene3D" id="3.80.10.10">
    <property type="entry name" value="Ribonuclease Inhibitor"/>
    <property type="match status" value="3"/>
</dbReference>
<dbReference type="InterPro" id="IPR036457">
    <property type="entry name" value="PPM-type-like_dom_sf"/>
</dbReference>
<dbReference type="PANTHER" id="PTHR48051:SF54">
    <property type="entry name" value="LEUCINE-RICH REPEAT-CONTAINING PROTEIN"/>
    <property type="match status" value="1"/>
</dbReference>
<dbReference type="InterPro" id="IPR050216">
    <property type="entry name" value="LRR_domain-containing"/>
</dbReference>
<dbReference type="CDD" id="cd00143">
    <property type="entry name" value="PP2Cc"/>
    <property type="match status" value="1"/>
</dbReference>
<dbReference type="PANTHER" id="PTHR48051">
    <property type="match status" value="1"/>
</dbReference>
<dbReference type="Pfam" id="PF23598">
    <property type="entry name" value="LRR_14"/>
    <property type="match status" value="1"/>
</dbReference>
<evidence type="ECO:0000313" key="6">
    <source>
        <dbReference type="Proteomes" id="UP001140091"/>
    </source>
</evidence>
<dbReference type="InterPro" id="IPR003591">
    <property type="entry name" value="Leu-rich_rpt_typical-subtyp"/>
</dbReference>
<evidence type="ECO:0000256" key="3">
    <source>
        <dbReference type="ARBA" id="ARBA00022737"/>
    </source>
</evidence>
<dbReference type="InterPro" id="IPR001932">
    <property type="entry name" value="PPM-type_phosphatase-like_dom"/>
</dbReference>
<dbReference type="Gene3D" id="3.60.40.10">
    <property type="entry name" value="PPM-type phosphatase domain"/>
    <property type="match status" value="1"/>
</dbReference>
<organism evidence="5 6">
    <name type="scientific">Candolleomyces eurysporus</name>
    <dbReference type="NCBI Taxonomy" id="2828524"/>
    <lineage>
        <taxon>Eukaryota</taxon>
        <taxon>Fungi</taxon>
        <taxon>Dikarya</taxon>
        <taxon>Basidiomycota</taxon>
        <taxon>Agaricomycotina</taxon>
        <taxon>Agaricomycetes</taxon>
        <taxon>Agaricomycetidae</taxon>
        <taxon>Agaricales</taxon>
        <taxon>Agaricineae</taxon>
        <taxon>Psathyrellaceae</taxon>
        <taxon>Candolleomyces</taxon>
    </lineage>
</organism>
<dbReference type="Pfam" id="PF00481">
    <property type="entry name" value="PP2C"/>
    <property type="match status" value="1"/>
</dbReference>
<dbReference type="Proteomes" id="UP001140091">
    <property type="component" value="Unassembled WGS sequence"/>
</dbReference>
<dbReference type="Pfam" id="PF13855">
    <property type="entry name" value="LRR_8"/>
    <property type="match status" value="2"/>
</dbReference>
<keyword evidence="6" id="KW-1185">Reference proteome</keyword>
<evidence type="ECO:0000313" key="5">
    <source>
        <dbReference type="EMBL" id="KAJ2924340.1"/>
    </source>
</evidence>
<sequence>MEYKIRIYRPDGSCYHAKVPSNSTVAQLNQSLHENAAQGGERAEQHTLYLDEGGRERLLNASELPAEIVLNKFQQYGYEAQDGIEELGGEDFPFLFKFCYKSQLGPPGEDLDCDNFDFVDLTGRSLPTIPVLLHQHAESIISLKLSRNPMLEIPLDFIQSCSTLRELRLSNMAMQMVPASVRHATTLHRLDLSSNRIRDLEDAYLDDIQNLMSLFVQNNILESLPWYFGRLRYLHTLNISNNRLTIFPKVVTKMHNLRDLDISFNQISELPEEIGQLQCLERLLLVGNQVGRFPNECSQLVSLRVLDCRRNMLSDLTIVLMLPAIQTIIADHNAIPALELSIGPHLSTLDVSYNITKLSLIPDPIGRSPYSLTSLDLSYAKLSSLDDIALGTLTSLRTLKLDHNAFRVIPDTLGDLSWLETLSCSDNQLDFLPSTIGRLQKLEVLDAHHNNLTELPRTMWNCASLTKINVTSNCLGSWPNPPDGNDLEAGGGSGGVEPHIGRKGSSAWTLSVSGLPPLVYSLEKLYLGDNKLTGDAVHPLMIFKELRVLNLSFNMIHELPPAFFRNIVHLEALYLSGNKLASIPTDDLRRLSCLSTLYLNGNRLQTLPQELGKVKDLTILDVGSNLLRNFNKRLRYLNLSGNKQLQIKSQPHRSSSMTSSQHHQINLAEFKELASLRVLGLKDVTITTTGSDATAVIPDETDLRRVRTSPSTANGMAYGIADSLGEPSKAIFALFGRYRPPKGPLPNTNPNKLAKFLHDNFINTFLSQMHTLNPDRGDTVRDMLRRTFLKLNHNLFHYLNTLKRKNSQASATAAGSSWHHYDPALQRTGASAVVVYFVDKTMYVANLGRSMAVVSRHGVATCLSRKHDPYDRSEMDHIRHAAGWVSSAGMVNDEVPVSRSFGHFDLIPVVNPRPDVFVWNLNELDEFVIIANRGLWDYIPYQTAVDIARTAASTDPMIAAQKLRDIAVGYGADGSIMIMVVMVSDVFRGLGSG</sequence>
<gene>
    <name evidence="5" type="ORF">H1R20_g12758</name>
</gene>
<proteinExistence type="predicted"/>
<reference evidence="5" key="1">
    <citation type="submission" date="2022-06" db="EMBL/GenBank/DDBJ databases">
        <title>Genome Sequence of Candolleomyces eurysporus.</title>
        <authorList>
            <person name="Buettner E."/>
        </authorList>
    </citation>
    <scope>NUCLEOTIDE SEQUENCE</scope>
    <source>
        <strain evidence="5">VTCC 930004</strain>
    </source>
</reference>
<dbReference type="AlphaFoldDB" id="A0A9W8J4J1"/>
<keyword evidence="2" id="KW-0479">Metal-binding</keyword>
<dbReference type="PROSITE" id="PS51746">
    <property type="entry name" value="PPM_2"/>
    <property type="match status" value="1"/>
</dbReference>
<dbReference type="Pfam" id="PF23010">
    <property type="entry name" value="RA_3"/>
    <property type="match status" value="1"/>
</dbReference>
<dbReference type="EMBL" id="JANBPK010001228">
    <property type="protein sequence ID" value="KAJ2924340.1"/>
    <property type="molecule type" value="Genomic_DNA"/>
</dbReference>
<accession>A0A9W8J4J1</accession>
<keyword evidence="3" id="KW-0677">Repeat</keyword>
<dbReference type="GO" id="GO:0005737">
    <property type="term" value="C:cytoplasm"/>
    <property type="evidence" value="ECO:0007669"/>
    <property type="project" value="TreeGrafter"/>
</dbReference>
<feature type="non-terminal residue" evidence="5">
    <location>
        <position position="1"/>
    </location>
</feature>
<name>A0A9W8J4J1_9AGAR</name>
<dbReference type="InterPro" id="IPR001611">
    <property type="entry name" value="Leu-rich_rpt"/>
</dbReference>
<dbReference type="PROSITE" id="PS51450">
    <property type="entry name" value="LRR"/>
    <property type="match status" value="4"/>
</dbReference>
<dbReference type="SUPFAM" id="SSF81606">
    <property type="entry name" value="PP2C-like"/>
    <property type="match status" value="1"/>
</dbReference>
<protein>
    <recommendedName>
        <fullName evidence="4">PPM-type phosphatase domain-containing protein</fullName>
    </recommendedName>
</protein>
<dbReference type="SMART" id="SM00364">
    <property type="entry name" value="LRR_BAC"/>
    <property type="match status" value="10"/>
</dbReference>
<dbReference type="SUPFAM" id="SSF52058">
    <property type="entry name" value="L domain-like"/>
    <property type="match status" value="3"/>
</dbReference>
<feature type="domain" description="PPM-type phosphatase" evidence="4">
    <location>
        <begin position="670"/>
        <end position="983"/>
    </location>
</feature>
<dbReference type="InterPro" id="IPR032675">
    <property type="entry name" value="LRR_dom_sf"/>
</dbReference>
<dbReference type="OrthoDB" id="2021138at2759"/>
<dbReference type="SMART" id="SM00369">
    <property type="entry name" value="LRR_TYP"/>
    <property type="match status" value="10"/>
</dbReference>